<dbReference type="EMBL" id="HBUE01131720">
    <property type="protein sequence ID" value="CAG6496721.1"/>
    <property type="molecule type" value="Transcribed_RNA"/>
</dbReference>
<dbReference type="EMBL" id="HBUE01131723">
    <property type="protein sequence ID" value="CAG6496732.1"/>
    <property type="molecule type" value="Transcribed_RNA"/>
</dbReference>
<dbReference type="EMBL" id="HBUE01131718">
    <property type="protein sequence ID" value="CAG6496710.1"/>
    <property type="molecule type" value="Transcribed_RNA"/>
</dbReference>
<reference evidence="2" key="1">
    <citation type="submission" date="2021-05" db="EMBL/GenBank/DDBJ databases">
        <authorList>
            <person name="Alioto T."/>
            <person name="Alioto T."/>
            <person name="Gomez Garrido J."/>
        </authorList>
    </citation>
    <scope>NUCLEOTIDE SEQUENCE</scope>
</reference>
<dbReference type="EMBL" id="HBUE01131719">
    <property type="protein sequence ID" value="CAG6496715.1"/>
    <property type="molecule type" value="Transcribed_RNA"/>
</dbReference>
<dbReference type="EMBL" id="HBUE01131717">
    <property type="protein sequence ID" value="CAG6496708.1"/>
    <property type="molecule type" value="Transcribed_RNA"/>
</dbReference>
<dbReference type="EMBL" id="HBUE01131722">
    <property type="protein sequence ID" value="CAG6496726.1"/>
    <property type="molecule type" value="Transcribed_RNA"/>
</dbReference>
<protein>
    <submittedName>
        <fullName evidence="2">(northern house mosquito) hypothetical protein</fullName>
    </submittedName>
</protein>
<feature type="region of interest" description="Disordered" evidence="1">
    <location>
        <begin position="92"/>
        <end position="119"/>
    </location>
</feature>
<accession>A0A8D8CM04</accession>
<name>A0A8D8CM04_CULPI</name>
<evidence type="ECO:0000256" key="1">
    <source>
        <dbReference type="SAM" id="MobiDB-lite"/>
    </source>
</evidence>
<sequence>MVLDDTLDLAPGRFVLALVQLSDRIQDGIAIQRFAPSSVLVVDTWPFIALDRIVFRCSCTASCGMTFLGDATAAGHIGKIFRRAGQTVFAGRSGRGTAADHDSGRGAENGIARTADAGD</sequence>
<evidence type="ECO:0000313" key="2">
    <source>
        <dbReference type="EMBL" id="CAG6496715.1"/>
    </source>
</evidence>
<organism evidence="2">
    <name type="scientific">Culex pipiens</name>
    <name type="common">House mosquito</name>
    <dbReference type="NCBI Taxonomy" id="7175"/>
    <lineage>
        <taxon>Eukaryota</taxon>
        <taxon>Metazoa</taxon>
        <taxon>Ecdysozoa</taxon>
        <taxon>Arthropoda</taxon>
        <taxon>Hexapoda</taxon>
        <taxon>Insecta</taxon>
        <taxon>Pterygota</taxon>
        <taxon>Neoptera</taxon>
        <taxon>Endopterygota</taxon>
        <taxon>Diptera</taxon>
        <taxon>Nematocera</taxon>
        <taxon>Culicoidea</taxon>
        <taxon>Culicidae</taxon>
        <taxon>Culicinae</taxon>
        <taxon>Culicini</taxon>
        <taxon>Culex</taxon>
        <taxon>Culex</taxon>
    </lineage>
</organism>
<proteinExistence type="predicted"/>
<dbReference type="AlphaFoldDB" id="A0A8D8CM04"/>